<evidence type="ECO:0008006" key="3">
    <source>
        <dbReference type="Google" id="ProtNLM"/>
    </source>
</evidence>
<evidence type="ECO:0000313" key="1">
    <source>
        <dbReference type="EMBL" id="QEH33756.1"/>
    </source>
</evidence>
<dbReference type="Proteomes" id="UP000324233">
    <property type="component" value="Chromosome"/>
</dbReference>
<dbReference type="OrthoDB" id="212350at2"/>
<dbReference type="EMBL" id="CP042997">
    <property type="protein sequence ID" value="QEH33756.1"/>
    <property type="molecule type" value="Genomic_DNA"/>
</dbReference>
<keyword evidence="2" id="KW-1185">Reference proteome</keyword>
<accession>A0A5B9VZB8</accession>
<organism evidence="1 2">
    <name type="scientific">Aquisphaera giovannonii</name>
    <dbReference type="NCBI Taxonomy" id="406548"/>
    <lineage>
        <taxon>Bacteria</taxon>
        <taxon>Pseudomonadati</taxon>
        <taxon>Planctomycetota</taxon>
        <taxon>Planctomycetia</taxon>
        <taxon>Isosphaerales</taxon>
        <taxon>Isosphaeraceae</taxon>
        <taxon>Aquisphaera</taxon>
    </lineage>
</organism>
<evidence type="ECO:0000313" key="2">
    <source>
        <dbReference type="Proteomes" id="UP000324233"/>
    </source>
</evidence>
<protein>
    <recommendedName>
        <fullName evidence="3">Glycoside hydrolase family 42 N-terminal domain-containing protein</fullName>
    </recommendedName>
</protein>
<gene>
    <name evidence="1" type="ORF">OJF2_22620</name>
</gene>
<reference evidence="1 2" key="1">
    <citation type="submission" date="2019-08" db="EMBL/GenBank/DDBJ databases">
        <title>Deep-cultivation of Planctomycetes and their phenomic and genomic characterization uncovers novel biology.</title>
        <authorList>
            <person name="Wiegand S."/>
            <person name="Jogler M."/>
            <person name="Boedeker C."/>
            <person name="Pinto D."/>
            <person name="Vollmers J."/>
            <person name="Rivas-Marin E."/>
            <person name="Kohn T."/>
            <person name="Peeters S.H."/>
            <person name="Heuer A."/>
            <person name="Rast P."/>
            <person name="Oberbeckmann S."/>
            <person name="Bunk B."/>
            <person name="Jeske O."/>
            <person name="Meyerdierks A."/>
            <person name="Storesund J.E."/>
            <person name="Kallscheuer N."/>
            <person name="Luecker S."/>
            <person name="Lage O.M."/>
            <person name="Pohl T."/>
            <person name="Merkel B.J."/>
            <person name="Hornburger P."/>
            <person name="Mueller R.-W."/>
            <person name="Bruemmer F."/>
            <person name="Labrenz M."/>
            <person name="Spormann A.M."/>
            <person name="Op den Camp H."/>
            <person name="Overmann J."/>
            <person name="Amann R."/>
            <person name="Jetten M.S.M."/>
            <person name="Mascher T."/>
            <person name="Medema M.H."/>
            <person name="Devos D.P."/>
            <person name="Kaster A.-K."/>
            <person name="Ovreas L."/>
            <person name="Rohde M."/>
            <person name="Galperin M.Y."/>
            <person name="Jogler C."/>
        </authorList>
    </citation>
    <scope>NUCLEOTIDE SEQUENCE [LARGE SCALE GENOMIC DNA]</scope>
    <source>
        <strain evidence="1 2">OJF2</strain>
    </source>
</reference>
<dbReference type="RefSeq" id="WP_148593764.1">
    <property type="nucleotide sequence ID" value="NZ_CP042997.1"/>
</dbReference>
<dbReference type="AlphaFoldDB" id="A0A5B9VZB8"/>
<sequence>MNRSTQTMASTRRRDRMVRLFIVAYSIWCSGIGTHAARCGDALAIGDMKSSRRTPKLIEFGWDEPDAATIERLRVAMSASPFDGCVYHANTSVPGRPHESLTWKGWGRKAFRLEDFGPPLSRSGRKDGKGFDENFLRFNVTPGDLDWFDDHAAVLANARIAATLARGGAGILLDTEQYEGKIFQYPKLADRTGKSLKDYEAQARRRGREVMNAFQAGYPDLAVMLTFGPSQVCRELERGKKSPAECEYGLLLPFVEGMVEAAAGQSRIIDGFEPSYGYLERAQFEAARELIRERAAAMTSDPARYRRVVSAGFGLWLDFDWRKKGWSPERPDENYFSPGRFRVALGHALNATDEYVWIYAETPRWWTADGRHVALPPAYVDGLREARRAARGD</sequence>
<name>A0A5B9VZB8_9BACT</name>
<proteinExistence type="predicted"/>
<dbReference type="KEGG" id="agv:OJF2_22620"/>